<feature type="non-terminal residue" evidence="2">
    <location>
        <position position="1"/>
    </location>
</feature>
<organism evidence="2 3">
    <name type="scientific">Pseudomonas amygdali pv. mori</name>
    <dbReference type="NCBI Taxonomy" id="34065"/>
    <lineage>
        <taxon>Bacteria</taxon>
        <taxon>Pseudomonadati</taxon>
        <taxon>Pseudomonadota</taxon>
        <taxon>Gammaproteobacteria</taxon>
        <taxon>Pseudomonadales</taxon>
        <taxon>Pseudomonadaceae</taxon>
        <taxon>Pseudomonas</taxon>
        <taxon>Pseudomonas amygdali</taxon>
    </lineage>
</organism>
<comment type="caution">
    <text evidence="2">The sequence shown here is derived from an EMBL/GenBank/DDBJ whole genome shotgun (WGS) entry which is preliminary data.</text>
</comment>
<evidence type="ECO:0000313" key="3">
    <source>
        <dbReference type="Proteomes" id="UP000050420"/>
    </source>
</evidence>
<dbReference type="PATRIC" id="fig|34065.5.peg.5058"/>
<proteinExistence type="predicted"/>
<keyword evidence="1" id="KW-0175">Coiled coil</keyword>
<gene>
    <name evidence="2" type="ORF">ALO63_03500</name>
</gene>
<dbReference type="EMBL" id="LJQU01000218">
    <property type="protein sequence ID" value="KPX96349.1"/>
    <property type="molecule type" value="Genomic_DNA"/>
</dbReference>
<evidence type="ECO:0000313" key="2">
    <source>
        <dbReference type="EMBL" id="KPX96349.1"/>
    </source>
</evidence>
<dbReference type="InterPro" id="IPR036361">
    <property type="entry name" value="SAP_dom_sf"/>
</dbReference>
<dbReference type="Proteomes" id="UP000050420">
    <property type="component" value="Unassembled WGS sequence"/>
</dbReference>
<feature type="coiled-coil region" evidence="1">
    <location>
        <begin position="130"/>
        <end position="177"/>
    </location>
</feature>
<protein>
    <submittedName>
        <fullName evidence="2">Uncharacterized protein</fullName>
    </submittedName>
</protein>
<sequence length="197" mass="21109">PVEDGSMSKSNIWYLSGPFHQYREDVKSLAKERGLRIVDANATAGREDAARDVPEVTVRPELTAVGAYGADSGSGDQRSAGGDDLAAVQALVDSLADGELVKPGSGETANRLFGLLTNIHNGVQGLRDQLESEVEKSRTLQHQIDDLLAQAEQARQADAEAKEIAELKAKLDAAKVTYRANASKESLQKQVDELPKA</sequence>
<name>A0A0P9V177_PSEA0</name>
<evidence type="ECO:0000256" key="1">
    <source>
        <dbReference type="SAM" id="Coils"/>
    </source>
</evidence>
<dbReference type="Gene3D" id="1.10.720.30">
    <property type="entry name" value="SAP domain"/>
    <property type="match status" value="1"/>
</dbReference>
<accession>A0A0P9V177</accession>
<dbReference type="AlphaFoldDB" id="A0A0P9V177"/>
<reference evidence="2 3" key="1">
    <citation type="submission" date="2015-09" db="EMBL/GenBank/DDBJ databases">
        <title>Genome announcement of multiple Pseudomonas syringae strains.</title>
        <authorList>
            <person name="Thakur S."/>
            <person name="Wang P.W."/>
            <person name="Gong Y."/>
            <person name="Weir B.S."/>
            <person name="Guttman D.S."/>
        </authorList>
    </citation>
    <scope>NUCLEOTIDE SEQUENCE [LARGE SCALE GENOMIC DNA]</scope>
    <source>
        <strain evidence="2 3">ICMP4331</strain>
    </source>
</reference>